<protein>
    <submittedName>
        <fullName evidence="2">ORF6N domain-containing protein</fullName>
    </submittedName>
</protein>
<proteinExistence type="predicted"/>
<dbReference type="InterPro" id="IPR018873">
    <property type="entry name" value="KilA-N_DNA-bd_domain"/>
</dbReference>
<dbReference type="Pfam" id="PF10543">
    <property type="entry name" value="ORF6N"/>
    <property type="match status" value="1"/>
</dbReference>
<feature type="domain" description="KilA-N DNA-binding" evidence="1">
    <location>
        <begin position="8"/>
        <end position="109"/>
    </location>
</feature>
<dbReference type="AlphaFoldDB" id="A0AB37M4Y6"/>
<evidence type="ECO:0000313" key="2">
    <source>
        <dbReference type="EMBL" id="RHN01113.1"/>
    </source>
</evidence>
<organism evidence="2 3">
    <name type="scientific">Bacteroides intestinalis</name>
    <dbReference type="NCBI Taxonomy" id="329854"/>
    <lineage>
        <taxon>Bacteria</taxon>
        <taxon>Pseudomonadati</taxon>
        <taxon>Bacteroidota</taxon>
        <taxon>Bacteroidia</taxon>
        <taxon>Bacteroidales</taxon>
        <taxon>Bacteroidaceae</taxon>
        <taxon>Bacteroides</taxon>
    </lineage>
</organism>
<comment type="caution">
    <text evidence="2">The sequence shown here is derived from an EMBL/GenBank/DDBJ whole genome shotgun (WGS) entry which is preliminary data.</text>
</comment>
<dbReference type="RefSeq" id="WP_147401329.1">
    <property type="nucleotide sequence ID" value="NZ_QRQM01000064.1"/>
</dbReference>
<evidence type="ECO:0000259" key="1">
    <source>
        <dbReference type="Pfam" id="PF10543"/>
    </source>
</evidence>
<name>A0AB37M4Y6_9BACE</name>
<sequence>MDLQIIQSKIYEIRGCRVMLDSDLAALYQVETKALKQAVKRNLDRFPDDFMFELTKEETECLRSQIATLEKGADDETNLRSQIVTSRWGGSRYQNFVFTEQGVAMISSVLRSDTAVKVNISIMRAFVL</sequence>
<gene>
    <name evidence="2" type="ORF">DWZ32_23465</name>
</gene>
<evidence type="ECO:0000313" key="3">
    <source>
        <dbReference type="Proteomes" id="UP000286003"/>
    </source>
</evidence>
<dbReference type="Proteomes" id="UP000286003">
    <property type="component" value="Unassembled WGS sequence"/>
</dbReference>
<accession>A0AB37M4Y6</accession>
<feature type="non-terminal residue" evidence="2">
    <location>
        <position position="128"/>
    </location>
</feature>
<dbReference type="EMBL" id="QRQM01000064">
    <property type="protein sequence ID" value="RHN01113.1"/>
    <property type="molecule type" value="Genomic_DNA"/>
</dbReference>
<reference evidence="2 3" key="1">
    <citation type="submission" date="2018-08" db="EMBL/GenBank/DDBJ databases">
        <title>A genome reference for cultivated species of the human gut microbiota.</title>
        <authorList>
            <person name="Zou Y."/>
            <person name="Xue W."/>
            <person name="Luo G."/>
        </authorList>
    </citation>
    <scope>NUCLEOTIDE SEQUENCE [LARGE SCALE GENOMIC DNA]</scope>
    <source>
        <strain evidence="2 3">AF31-23</strain>
    </source>
</reference>